<dbReference type="PROSITE" id="PS50011">
    <property type="entry name" value="PROTEIN_KINASE_DOM"/>
    <property type="match status" value="1"/>
</dbReference>
<dbReference type="SUPFAM" id="SSF56112">
    <property type="entry name" value="Protein kinase-like (PK-like)"/>
    <property type="match status" value="1"/>
</dbReference>
<dbReference type="AlphaFoldDB" id="A0A218YU15"/>
<reference evidence="3 4" key="1">
    <citation type="submission" date="2017-04" db="EMBL/GenBank/DDBJ databases">
        <title>Draft genome sequence of Marssonina coronaria NL1: causal agent of apple blotch.</title>
        <authorList>
            <person name="Cheng Q."/>
        </authorList>
    </citation>
    <scope>NUCLEOTIDE SEQUENCE [LARGE SCALE GENOMIC DNA]</scope>
    <source>
        <strain evidence="3 4">NL1</strain>
    </source>
</reference>
<evidence type="ECO:0000259" key="2">
    <source>
        <dbReference type="PROSITE" id="PS50011"/>
    </source>
</evidence>
<dbReference type="InParanoid" id="A0A218YU15"/>
<dbReference type="GO" id="GO:0005524">
    <property type="term" value="F:ATP binding"/>
    <property type="evidence" value="ECO:0007669"/>
    <property type="project" value="InterPro"/>
</dbReference>
<dbReference type="PROSITE" id="PS00108">
    <property type="entry name" value="PROTEIN_KINASE_ST"/>
    <property type="match status" value="1"/>
</dbReference>
<comment type="caution">
    <text evidence="3">The sequence shown here is derived from an EMBL/GenBank/DDBJ whole genome shotgun (WGS) entry which is preliminary data.</text>
</comment>
<proteinExistence type="predicted"/>
<dbReference type="Pfam" id="PF00069">
    <property type="entry name" value="Pkinase"/>
    <property type="match status" value="1"/>
</dbReference>
<accession>A0A218YU15</accession>
<protein>
    <recommendedName>
        <fullName evidence="2">Protein kinase domain-containing protein</fullName>
    </recommendedName>
</protein>
<dbReference type="SMART" id="SM00220">
    <property type="entry name" value="S_TKc"/>
    <property type="match status" value="1"/>
</dbReference>
<dbReference type="STRING" id="503106.A0A218YU15"/>
<evidence type="ECO:0000256" key="1">
    <source>
        <dbReference type="SAM" id="MobiDB-lite"/>
    </source>
</evidence>
<feature type="region of interest" description="Disordered" evidence="1">
    <location>
        <begin position="1"/>
        <end position="36"/>
    </location>
</feature>
<dbReference type="InterPro" id="IPR008271">
    <property type="entry name" value="Ser/Thr_kinase_AS"/>
</dbReference>
<evidence type="ECO:0000313" key="4">
    <source>
        <dbReference type="Proteomes" id="UP000242519"/>
    </source>
</evidence>
<dbReference type="InterPro" id="IPR000719">
    <property type="entry name" value="Prot_kinase_dom"/>
</dbReference>
<gene>
    <name evidence="3" type="ORF">B2J93_7121</name>
</gene>
<organism evidence="3 4">
    <name type="scientific">Diplocarpon coronariae</name>
    <dbReference type="NCBI Taxonomy" id="2795749"/>
    <lineage>
        <taxon>Eukaryota</taxon>
        <taxon>Fungi</taxon>
        <taxon>Dikarya</taxon>
        <taxon>Ascomycota</taxon>
        <taxon>Pezizomycotina</taxon>
        <taxon>Leotiomycetes</taxon>
        <taxon>Helotiales</taxon>
        <taxon>Drepanopezizaceae</taxon>
        <taxon>Diplocarpon</taxon>
    </lineage>
</organism>
<sequence>MAARNNAPNFYQDWRSWEDINKPTRPPPPQAPNPTNAQIRQRYAATRAIPYAARANFLTPKIPGILLPQNRPVPPAPVAIQPANAGPVAGAQFLQPVLANLPRIPGRGKGSIRSWKAVKFLGGGIGGNVVLWRWTSKTNVPDSNGVSLPFDIAVKTALNPLSDLSLEGGLMQRFQISEHIAKLLVPPQVMTDRDCANAGVPSGGPAAGGWTGTVRRLYMEYYSQGDLHDQWDQRWTRGFPYKEMTLWHIFECLLQGISVLTYGTGEIGYHRPTSQAVEPAFDPAADVMVHFDLKPENVMIGGDRNATHPDSPPKLADFGLAIDVPGDPASALFIPGPTWNDNQLNRSRGTPTYYAPEQFTPRWNYADYAASPVCGRYGTATNVWGIGVIMYEITCLYQVNSQVPEAGDPFLPENFLINGDFARGPLFGTELQQLQSYSTALRDLIHECLYEDPAHRPSLLQLKNRIRAGVNACRAAGETVDEWWDLDAPDPETV</sequence>
<name>A0A218YU15_9HELO</name>
<dbReference type="InterPro" id="IPR053083">
    <property type="entry name" value="TF_kinase-domain_protein"/>
</dbReference>
<dbReference type="Proteomes" id="UP000242519">
    <property type="component" value="Unassembled WGS sequence"/>
</dbReference>
<dbReference type="OrthoDB" id="4062651at2759"/>
<feature type="domain" description="Protein kinase" evidence="2">
    <location>
        <begin position="115"/>
        <end position="470"/>
    </location>
</feature>
<dbReference type="EMBL" id="MZNU01000377">
    <property type="protein sequence ID" value="OWO98859.1"/>
    <property type="molecule type" value="Genomic_DNA"/>
</dbReference>
<dbReference type="PANTHER" id="PTHR44305">
    <property type="entry name" value="SI:DKEY-192D15.2-RELATED"/>
    <property type="match status" value="1"/>
</dbReference>
<dbReference type="Gene3D" id="1.10.510.10">
    <property type="entry name" value="Transferase(Phosphotransferase) domain 1"/>
    <property type="match status" value="1"/>
</dbReference>
<dbReference type="GO" id="GO:0004672">
    <property type="term" value="F:protein kinase activity"/>
    <property type="evidence" value="ECO:0007669"/>
    <property type="project" value="InterPro"/>
</dbReference>
<dbReference type="InterPro" id="IPR011009">
    <property type="entry name" value="Kinase-like_dom_sf"/>
</dbReference>
<dbReference type="PANTHER" id="PTHR44305:SF2">
    <property type="entry name" value="SI:DKEY-192D15.2"/>
    <property type="match status" value="1"/>
</dbReference>
<keyword evidence="4" id="KW-1185">Reference proteome</keyword>
<evidence type="ECO:0000313" key="3">
    <source>
        <dbReference type="EMBL" id="OWO98859.1"/>
    </source>
</evidence>